<reference evidence="1" key="1">
    <citation type="submission" date="2013-12" db="EMBL/GenBank/DDBJ databases">
        <title>A Varibaculum cambriense genome reconstructed from a premature infant gut community with otherwise low bacterial novelty that shifts toward anaerobic metabolism during the third week of life.</title>
        <authorList>
            <person name="Brown C.T."/>
            <person name="Sharon I."/>
            <person name="Thomas B.C."/>
            <person name="Castelle C.J."/>
            <person name="Morowitz M.J."/>
            <person name="Banfield J.F."/>
        </authorList>
    </citation>
    <scope>NUCLEOTIDE SEQUENCE</scope>
</reference>
<name>W1YIR6_9ZZZZ</name>
<dbReference type="AlphaFoldDB" id="W1YIR6"/>
<organism evidence="1">
    <name type="scientific">human gut metagenome</name>
    <dbReference type="NCBI Taxonomy" id="408170"/>
    <lineage>
        <taxon>unclassified sequences</taxon>
        <taxon>metagenomes</taxon>
        <taxon>organismal metagenomes</taxon>
    </lineage>
</organism>
<protein>
    <submittedName>
        <fullName evidence="1">Uncharacterized protein</fullName>
    </submittedName>
</protein>
<accession>W1YIR6</accession>
<proteinExistence type="predicted"/>
<evidence type="ECO:0000313" key="1">
    <source>
        <dbReference type="EMBL" id="ETJ42246.1"/>
    </source>
</evidence>
<dbReference type="EMBL" id="AZMM01003789">
    <property type="protein sequence ID" value="ETJ42246.1"/>
    <property type="molecule type" value="Genomic_DNA"/>
</dbReference>
<feature type="non-terminal residue" evidence="1">
    <location>
        <position position="1"/>
    </location>
</feature>
<comment type="caution">
    <text evidence="1">The sequence shown here is derived from an EMBL/GenBank/DDBJ whole genome shotgun (WGS) entry which is preliminary data.</text>
</comment>
<gene>
    <name evidence="1" type="ORF">Q604_UNBC03789G0001</name>
</gene>
<sequence length="77" mass="9237">EWNIHNTPLLIHITIIGYELSIACIENFASKTIQILQVYLCRIRKLHKHVNFHRSTEAYTVPRELYIIIEIDTYKKR</sequence>